<dbReference type="InterPro" id="IPR004360">
    <property type="entry name" value="Glyas_Fos-R_dOase_dom"/>
</dbReference>
<gene>
    <name evidence="2" type="ORF">SAMN04489747_1928</name>
</gene>
<dbReference type="PROSITE" id="PS51819">
    <property type="entry name" value="VOC"/>
    <property type="match status" value="1"/>
</dbReference>
<dbReference type="Pfam" id="PF00903">
    <property type="entry name" value="Glyoxalase"/>
    <property type="match status" value="1"/>
</dbReference>
<proteinExistence type="predicted"/>
<feature type="domain" description="VOC" evidence="1">
    <location>
        <begin position="4"/>
        <end position="123"/>
    </location>
</feature>
<dbReference type="PANTHER" id="PTHR34109">
    <property type="entry name" value="BNAUNNG04460D PROTEIN-RELATED"/>
    <property type="match status" value="1"/>
</dbReference>
<name>A0A1G6Y858_9ACTN</name>
<sequence length="138" mass="14662">MSAPFLCTKLVVADADAAIAFYVPALGAEPGARYTVRGAVVHADLVLPCGRIEIKDADEHDPAPGPDRPGTLMSLTTDDPDAVAQRMLDHGAEVVFAVADHPYGARGGRVRDPFGHQWMLQTPLETEPDAVQAALDAY</sequence>
<dbReference type="Gene3D" id="3.30.720.120">
    <property type="match status" value="1"/>
</dbReference>
<dbReference type="Gene3D" id="3.30.720.110">
    <property type="match status" value="1"/>
</dbReference>
<evidence type="ECO:0000313" key="3">
    <source>
        <dbReference type="Proteomes" id="UP000198546"/>
    </source>
</evidence>
<protein>
    <submittedName>
        <fullName evidence="2">Uncharacterized conserved protein PhnB, glyoxalase superfamily</fullName>
    </submittedName>
</protein>
<dbReference type="OrthoDB" id="9795306at2"/>
<dbReference type="PANTHER" id="PTHR34109:SF1">
    <property type="entry name" value="VOC DOMAIN-CONTAINING PROTEIN"/>
    <property type="match status" value="1"/>
</dbReference>
<dbReference type="RefSeq" id="WP_090592748.1">
    <property type="nucleotide sequence ID" value="NZ_LT629688.1"/>
</dbReference>
<dbReference type="AlphaFoldDB" id="A0A1G6Y858"/>
<evidence type="ECO:0000313" key="2">
    <source>
        <dbReference type="EMBL" id="SDD86540.1"/>
    </source>
</evidence>
<dbReference type="EMBL" id="LT629688">
    <property type="protein sequence ID" value="SDD86540.1"/>
    <property type="molecule type" value="Genomic_DNA"/>
</dbReference>
<organism evidence="2 3">
    <name type="scientific">Auraticoccus monumenti</name>
    <dbReference type="NCBI Taxonomy" id="675864"/>
    <lineage>
        <taxon>Bacteria</taxon>
        <taxon>Bacillati</taxon>
        <taxon>Actinomycetota</taxon>
        <taxon>Actinomycetes</taxon>
        <taxon>Propionibacteriales</taxon>
        <taxon>Propionibacteriaceae</taxon>
        <taxon>Auraticoccus</taxon>
    </lineage>
</organism>
<reference evidence="2 3" key="1">
    <citation type="submission" date="2016-10" db="EMBL/GenBank/DDBJ databases">
        <authorList>
            <person name="de Groot N.N."/>
        </authorList>
    </citation>
    <scope>NUCLEOTIDE SEQUENCE [LARGE SCALE GENOMIC DNA]</scope>
    <source>
        <strain evidence="2 3">MON 2.2</strain>
    </source>
</reference>
<dbReference type="STRING" id="675864.SAMN04489747_1928"/>
<dbReference type="InterPro" id="IPR029068">
    <property type="entry name" value="Glyas_Bleomycin-R_OHBP_Dase"/>
</dbReference>
<dbReference type="SUPFAM" id="SSF54593">
    <property type="entry name" value="Glyoxalase/Bleomycin resistance protein/Dihydroxybiphenyl dioxygenase"/>
    <property type="match status" value="1"/>
</dbReference>
<dbReference type="InterPro" id="IPR037523">
    <property type="entry name" value="VOC_core"/>
</dbReference>
<keyword evidence="3" id="KW-1185">Reference proteome</keyword>
<dbReference type="Proteomes" id="UP000198546">
    <property type="component" value="Chromosome i"/>
</dbReference>
<evidence type="ECO:0000259" key="1">
    <source>
        <dbReference type="PROSITE" id="PS51819"/>
    </source>
</evidence>
<accession>A0A1G6Y858</accession>